<proteinExistence type="predicted"/>
<feature type="region of interest" description="Disordered" evidence="1">
    <location>
        <begin position="1"/>
        <end position="36"/>
    </location>
</feature>
<dbReference type="AlphaFoldDB" id="A0A7G9ZCY5"/>
<feature type="compositionally biased region" description="Basic and acidic residues" evidence="1">
    <location>
        <begin position="16"/>
        <end position="33"/>
    </location>
</feature>
<feature type="compositionally biased region" description="Basic residues" evidence="1">
    <location>
        <begin position="1"/>
        <end position="15"/>
    </location>
</feature>
<dbReference type="EMBL" id="MT631714">
    <property type="protein sequence ID" value="QNO58119.1"/>
    <property type="molecule type" value="Genomic_DNA"/>
</dbReference>
<organism evidence="2">
    <name type="scientific">Candidatus Methanophaga sp. ANME-1 ERB7</name>
    <dbReference type="NCBI Taxonomy" id="2759913"/>
    <lineage>
        <taxon>Archaea</taxon>
        <taxon>Methanobacteriati</taxon>
        <taxon>Methanobacteriota</taxon>
        <taxon>Stenosarchaea group</taxon>
        <taxon>Methanomicrobia</taxon>
        <taxon>Candidatus Methanophagales</taxon>
        <taxon>Candidatus Methanophagaceae</taxon>
        <taxon>Candidatus Methanophaga</taxon>
    </lineage>
</organism>
<sequence>MSKRKGKKGKKKIKGKREEPIEKAEENEVREEYGTTTGMPEGIDVWWDDFEKLEVDGKLDLLYNTFAREEEEEFWEDLFGAVDEVFNDLATKKRVEEGIKLLETLKEQRPVQYMADYMYYDYYRLHYYAPQGEKERMNEIIKHFEGDPEKGVDYIAVALDIFRLYGMAEETSELSRKAYKKLKNSEEIMSWGIDELNQRAIFCAIREYITSLNYGAEEAERAFLTDLKGLDVWDEEPATLDNERLQNTVKTLRGEIKRDWKREDFLISNANYVDNVYLFVTEFIRYLHIEKSFEWVTGDLFFELIMKYFGEIEERKGGFFFSYSEESLNAYLGSYFDFLSLNDAKGMAGLKAHEFFSSFMHQKGIIRDKELRKIERVIEELNVPLRKLYERNTWKYRFLEAWR</sequence>
<gene>
    <name evidence="2" type="ORF">HJJEBIEG_00021</name>
</gene>
<protein>
    <submittedName>
        <fullName evidence="2">Uncharacterized protein</fullName>
    </submittedName>
</protein>
<evidence type="ECO:0000256" key="1">
    <source>
        <dbReference type="SAM" id="MobiDB-lite"/>
    </source>
</evidence>
<evidence type="ECO:0000313" key="2">
    <source>
        <dbReference type="EMBL" id="QNO58119.1"/>
    </source>
</evidence>
<reference evidence="2" key="1">
    <citation type="submission" date="2020-06" db="EMBL/GenBank/DDBJ databases">
        <title>Unique genomic features of the anaerobic methanotrophic archaea.</title>
        <authorList>
            <person name="Chadwick G.L."/>
            <person name="Skennerton C.T."/>
            <person name="Laso-Perez R."/>
            <person name="Leu A.O."/>
            <person name="Speth D.R."/>
            <person name="Yu H."/>
            <person name="Morgan-Lang C."/>
            <person name="Hatzenpichler R."/>
            <person name="Goudeau D."/>
            <person name="Malmstrom R."/>
            <person name="Brazelton W.J."/>
            <person name="Woyke T."/>
            <person name="Hallam S.J."/>
            <person name="Tyson G.W."/>
            <person name="Wegener G."/>
            <person name="Boetius A."/>
            <person name="Orphan V."/>
        </authorList>
    </citation>
    <scope>NUCLEOTIDE SEQUENCE</scope>
</reference>
<accession>A0A7G9ZCY5</accession>
<name>A0A7G9ZCY5_9EURY</name>